<dbReference type="AlphaFoldDB" id="A0A0M8N1Q5"/>
<evidence type="ECO:0000313" key="3">
    <source>
        <dbReference type="Proteomes" id="UP000053831"/>
    </source>
</evidence>
<evidence type="ECO:0000313" key="2">
    <source>
        <dbReference type="EMBL" id="KOS21317.1"/>
    </source>
</evidence>
<sequence>MQPSRQPNGGFQMEHFPDRPLRRIRHQDIPSDEECRGILSGLRLGTLRAPLTMTQSAEEYRQRARVSIRYAPSGRTVSEPLPPAASAPNLNRINAMRARRQDAPIASLASVYPSRYDPALRSPPPRMQRTPTGALPERCPLCRAATAENGGILSGSRKKLREK</sequence>
<feature type="region of interest" description="Disordered" evidence="1">
    <location>
        <begin position="115"/>
        <end position="137"/>
    </location>
</feature>
<dbReference type="EMBL" id="LGSR01000011">
    <property type="protein sequence ID" value="KOS21317.1"/>
    <property type="molecule type" value="Genomic_DNA"/>
</dbReference>
<comment type="caution">
    <text evidence="2">The sequence shown here is derived from an EMBL/GenBank/DDBJ whole genome shotgun (WGS) entry which is preliminary data.</text>
</comment>
<proteinExistence type="predicted"/>
<accession>A0A0M8N1Q5</accession>
<protein>
    <submittedName>
        <fullName evidence="2">Uncharacterized protein</fullName>
    </submittedName>
</protein>
<reference evidence="2 3" key="1">
    <citation type="submission" date="2015-07" db="EMBL/GenBank/DDBJ databases">
        <title>The genome of the fungus Escovopsis weberi, a specialized disease agent of ant agriculture.</title>
        <authorList>
            <person name="de Man T.J."/>
            <person name="Stajich J.E."/>
            <person name="Kubicek C.P."/>
            <person name="Chenthamara K."/>
            <person name="Atanasova L."/>
            <person name="Druzhinina I.S."/>
            <person name="Birnbaum S."/>
            <person name="Barribeau S.M."/>
            <person name="Teiling C."/>
            <person name="Suen G."/>
            <person name="Currie C."/>
            <person name="Gerardo N.M."/>
        </authorList>
    </citation>
    <scope>NUCLEOTIDE SEQUENCE [LARGE SCALE GENOMIC DNA]</scope>
</reference>
<evidence type="ECO:0000256" key="1">
    <source>
        <dbReference type="SAM" id="MobiDB-lite"/>
    </source>
</evidence>
<gene>
    <name evidence="2" type="ORF">ESCO_006723</name>
</gene>
<dbReference type="Proteomes" id="UP000053831">
    <property type="component" value="Unassembled WGS sequence"/>
</dbReference>
<organism evidence="2 3">
    <name type="scientific">Escovopsis weberi</name>
    <dbReference type="NCBI Taxonomy" id="150374"/>
    <lineage>
        <taxon>Eukaryota</taxon>
        <taxon>Fungi</taxon>
        <taxon>Dikarya</taxon>
        <taxon>Ascomycota</taxon>
        <taxon>Pezizomycotina</taxon>
        <taxon>Sordariomycetes</taxon>
        <taxon>Hypocreomycetidae</taxon>
        <taxon>Hypocreales</taxon>
        <taxon>Hypocreaceae</taxon>
        <taxon>Escovopsis</taxon>
    </lineage>
</organism>
<name>A0A0M8N1Q5_ESCWE</name>
<feature type="region of interest" description="Disordered" evidence="1">
    <location>
        <begin position="1"/>
        <end position="22"/>
    </location>
</feature>
<keyword evidence="3" id="KW-1185">Reference proteome</keyword>